<proteinExistence type="predicted"/>
<dbReference type="AlphaFoldDB" id="A0A452S1J0"/>
<dbReference type="EC" id="3.4.19.12" evidence="2"/>
<evidence type="ECO:0000313" key="9">
    <source>
        <dbReference type="Proteomes" id="UP000291022"/>
    </source>
</evidence>
<dbReference type="PROSITE" id="PS50957">
    <property type="entry name" value="JOSEPHIN"/>
    <property type="match status" value="1"/>
</dbReference>
<keyword evidence="9" id="KW-1185">Reference proteome</keyword>
<keyword evidence="5" id="KW-0378">Hydrolase</keyword>
<keyword evidence="4" id="KW-0833">Ubl conjugation pathway</keyword>
<evidence type="ECO:0000256" key="5">
    <source>
        <dbReference type="ARBA" id="ARBA00022801"/>
    </source>
</evidence>
<name>A0A452S1J0_URSAM</name>
<evidence type="ECO:0000256" key="1">
    <source>
        <dbReference type="ARBA" id="ARBA00000707"/>
    </source>
</evidence>
<dbReference type="Ensembl" id="ENSUAMT00000028925.1">
    <property type="protein sequence ID" value="ENSUAMP00000025923.1"/>
    <property type="gene ID" value="ENSUAMG00000020141.1"/>
</dbReference>
<dbReference type="GO" id="GO:0006508">
    <property type="term" value="P:proteolysis"/>
    <property type="evidence" value="ECO:0007669"/>
    <property type="project" value="UniProtKB-KW"/>
</dbReference>
<accession>A0A452S1J0</accession>
<evidence type="ECO:0000256" key="4">
    <source>
        <dbReference type="ARBA" id="ARBA00022786"/>
    </source>
</evidence>
<reference evidence="8" key="2">
    <citation type="submission" date="2025-08" db="UniProtKB">
        <authorList>
            <consortium name="Ensembl"/>
        </authorList>
    </citation>
    <scope>IDENTIFICATION</scope>
</reference>
<evidence type="ECO:0000256" key="3">
    <source>
        <dbReference type="ARBA" id="ARBA00022670"/>
    </source>
</evidence>
<dbReference type="GO" id="GO:0016579">
    <property type="term" value="P:protein deubiquitination"/>
    <property type="evidence" value="ECO:0007669"/>
    <property type="project" value="InterPro"/>
</dbReference>
<dbReference type="Proteomes" id="UP000291022">
    <property type="component" value="Unassembled WGS sequence"/>
</dbReference>
<protein>
    <recommendedName>
        <fullName evidence="2">ubiquitinyl hydrolase 1</fullName>
        <ecNumber evidence="2">3.4.19.12</ecNumber>
    </recommendedName>
</protein>
<feature type="domain" description="Josephin" evidence="7">
    <location>
        <begin position="10"/>
        <end position="64"/>
    </location>
</feature>
<evidence type="ECO:0000256" key="6">
    <source>
        <dbReference type="PROSITE-ProRule" id="PRU00331"/>
    </source>
</evidence>
<dbReference type="GeneTree" id="ENSGT00950000185593"/>
<dbReference type="InterPro" id="IPR006155">
    <property type="entry name" value="Josephin"/>
</dbReference>
<comment type="caution">
    <text evidence="6">Lacks conserved residue(s) required for the propagation of feature annotation.</text>
</comment>
<dbReference type="STRING" id="9643.ENSUAMP00000025923"/>
<comment type="catalytic activity">
    <reaction evidence="1">
        <text>Thiol-dependent hydrolysis of ester, thioester, amide, peptide and isopeptide bonds formed by the C-terminal Gly of ubiquitin (a 76-residue protein attached to proteins as an intracellular targeting signal).</text>
        <dbReference type="EC" id="3.4.19.12"/>
    </reaction>
</comment>
<sequence length="64" mass="7305">WRAAPEAPQPPQTYHEKQCRELCAPHALNKVFHDSKVFIPEILQDIFQGISPNLNMTRGADIVH</sequence>
<organism evidence="8 9">
    <name type="scientific">Ursus americanus</name>
    <name type="common">American black bear</name>
    <name type="synonym">Euarctos americanus</name>
    <dbReference type="NCBI Taxonomy" id="9643"/>
    <lineage>
        <taxon>Eukaryota</taxon>
        <taxon>Metazoa</taxon>
        <taxon>Chordata</taxon>
        <taxon>Craniata</taxon>
        <taxon>Vertebrata</taxon>
        <taxon>Euteleostomi</taxon>
        <taxon>Mammalia</taxon>
        <taxon>Eutheria</taxon>
        <taxon>Laurasiatheria</taxon>
        <taxon>Carnivora</taxon>
        <taxon>Caniformia</taxon>
        <taxon>Ursidae</taxon>
        <taxon>Ursus</taxon>
    </lineage>
</organism>
<reference evidence="8" key="3">
    <citation type="submission" date="2025-09" db="UniProtKB">
        <authorList>
            <consortium name="Ensembl"/>
        </authorList>
    </citation>
    <scope>IDENTIFICATION</scope>
</reference>
<keyword evidence="3" id="KW-0645">Protease</keyword>
<evidence type="ECO:0000259" key="7">
    <source>
        <dbReference type="PROSITE" id="PS50957"/>
    </source>
</evidence>
<reference evidence="9" key="1">
    <citation type="submission" date="2016-06" db="EMBL/GenBank/DDBJ databases">
        <title>De novo assembly and RNA-Seq shows season-dependent expression and editing in black bear kidneys.</title>
        <authorList>
            <person name="Korstanje R."/>
            <person name="Srivastava A."/>
            <person name="Sarsani V.K."/>
            <person name="Sheehan S.M."/>
            <person name="Seger R.L."/>
            <person name="Barter M.E."/>
            <person name="Lindqvist C."/>
            <person name="Brody L.C."/>
            <person name="Mullikin J.C."/>
        </authorList>
    </citation>
    <scope>NUCLEOTIDE SEQUENCE [LARGE SCALE GENOMIC DNA]</scope>
</reference>
<dbReference type="GO" id="GO:0004843">
    <property type="term" value="F:cysteine-type deubiquitinase activity"/>
    <property type="evidence" value="ECO:0007669"/>
    <property type="project" value="UniProtKB-EC"/>
</dbReference>
<evidence type="ECO:0000313" key="8">
    <source>
        <dbReference type="Ensembl" id="ENSUAMP00000025923.1"/>
    </source>
</evidence>
<evidence type="ECO:0000256" key="2">
    <source>
        <dbReference type="ARBA" id="ARBA00012759"/>
    </source>
</evidence>